<reference evidence="2 3" key="1">
    <citation type="submission" date="2023-11" db="EMBL/GenBank/DDBJ databases">
        <title>Halocaridina rubra genome assembly.</title>
        <authorList>
            <person name="Smith C."/>
        </authorList>
    </citation>
    <scope>NUCLEOTIDE SEQUENCE [LARGE SCALE GENOMIC DNA]</scope>
    <source>
        <strain evidence="2">EP-1</strain>
        <tissue evidence="2">Whole</tissue>
    </source>
</reference>
<feature type="region of interest" description="Disordered" evidence="1">
    <location>
        <begin position="337"/>
        <end position="372"/>
    </location>
</feature>
<feature type="compositionally biased region" description="Polar residues" evidence="1">
    <location>
        <begin position="1"/>
        <end position="10"/>
    </location>
</feature>
<evidence type="ECO:0000313" key="2">
    <source>
        <dbReference type="EMBL" id="KAK7068552.1"/>
    </source>
</evidence>
<feature type="region of interest" description="Disordered" evidence="1">
    <location>
        <begin position="30"/>
        <end position="253"/>
    </location>
</feature>
<accession>A0AAN8WP51</accession>
<gene>
    <name evidence="2" type="ORF">SK128_014950</name>
</gene>
<feature type="compositionally biased region" description="Basic residues" evidence="1">
    <location>
        <begin position="120"/>
        <end position="131"/>
    </location>
</feature>
<dbReference type="Proteomes" id="UP001381693">
    <property type="component" value="Unassembled WGS sequence"/>
</dbReference>
<dbReference type="EMBL" id="JAXCGZ010017203">
    <property type="protein sequence ID" value="KAK7068552.1"/>
    <property type="molecule type" value="Genomic_DNA"/>
</dbReference>
<dbReference type="AlphaFoldDB" id="A0AAN8WP51"/>
<proteinExistence type="predicted"/>
<protein>
    <submittedName>
        <fullName evidence="2">Uncharacterized protein</fullName>
    </submittedName>
</protein>
<sequence length="486" mass="54399">MTTNMMTPTRKSGRQPKLSTKLKEYLYENDMERMKESLPRTAEKRKLEIKKEPESPPPVKKKATTIKKEPVSPSPQRKKAVATKKDIETRTLKVVVKKEPESRLLAKKKNLSEKKESAVTKKRTPAVKTIKKGPEDQTSEKQKFIDTSIVTPDSGGPSRKSRRTPKPAAKLQEFVYEDERENSVDSVPVKKTDKNTEKRKRALSDDDDDDASVDSSDLTSSKKSEMSVSSRDSSSDSETVTSPRARVTNLTSISAKKGKLVSAHQLTVEKGKIGKVVPKSSVSAVTVKHIKTGKVEARTISSVGSKKPVPMTAFASSRKVNYLNRPTLNARRIAESTSNAAKNSKGAPVPTKAVSKVAKPITQKKTNSKPMRKIEKKEIEKVLQVNKEVMTQLLNFGAEVAEAMASNNESIFSFSKNDNPLQSFKIDRQDDFSDEEVVNIIKWFEEEEEQRRAYRKRILEALRASHETNMSLYTQMLKMLQSVTAS</sequence>
<feature type="compositionally biased region" description="Basic and acidic residues" evidence="1">
    <location>
        <begin position="83"/>
        <end position="119"/>
    </location>
</feature>
<evidence type="ECO:0000313" key="3">
    <source>
        <dbReference type="Proteomes" id="UP001381693"/>
    </source>
</evidence>
<organism evidence="2 3">
    <name type="scientific">Halocaridina rubra</name>
    <name type="common">Hawaiian red shrimp</name>
    <dbReference type="NCBI Taxonomy" id="373956"/>
    <lineage>
        <taxon>Eukaryota</taxon>
        <taxon>Metazoa</taxon>
        <taxon>Ecdysozoa</taxon>
        <taxon>Arthropoda</taxon>
        <taxon>Crustacea</taxon>
        <taxon>Multicrustacea</taxon>
        <taxon>Malacostraca</taxon>
        <taxon>Eumalacostraca</taxon>
        <taxon>Eucarida</taxon>
        <taxon>Decapoda</taxon>
        <taxon>Pleocyemata</taxon>
        <taxon>Caridea</taxon>
        <taxon>Atyoidea</taxon>
        <taxon>Atyidae</taxon>
        <taxon>Halocaridina</taxon>
    </lineage>
</organism>
<feature type="region of interest" description="Disordered" evidence="1">
    <location>
        <begin position="1"/>
        <end position="20"/>
    </location>
</feature>
<keyword evidence="3" id="KW-1185">Reference proteome</keyword>
<comment type="caution">
    <text evidence="2">The sequence shown here is derived from an EMBL/GenBank/DDBJ whole genome shotgun (WGS) entry which is preliminary data.</text>
</comment>
<evidence type="ECO:0000256" key="1">
    <source>
        <dbReference type="SAM" id="MobiDB-lite"/>
    </source>
</evidence>
<feature type="compositionally biased region" description="Basic and acidic residues" evidence="1">
    <location>
        <begin position="132"/>
        <end position="144"/>
    </location>
</feature>
<name>A0AAN8WP51_HALRR</name>
<feature type="compositionally biased region" description="Low complexity" evidence="1">
    <location>
        <begin position="226"/>
        <end position="242"/>
    </location>
</feature>
<feature type="compositionally biased region" description="Basic and acidic residues" evidence="1">
    <location>
        <begin position="30"/>
        <end position="54"/>
    </location>
</feature>